<dbReference type="HAMAP" id="MF_00197">
    <property type="entry name" value="DAP_epimerase"/>
    <property type="match status" value="1"/>
</dbReference>
<evidence type="ECO:0000313" key="6">
    <source>
        <dbReference type="Proteomes" id="UP001601948"/>
    </source>
</evidence>
<name>A0ABW6R8L8_9NOCA</name>
<comment type="pathway">
    <text evidence="3">Amino-acid biosynthesis; L-lysine biosynthesis via DAP pathway; DL-2,6-diaminopimelate from LL-2,6-diaminopimelate: step 1/1.</text>
</comment>
<evidence type="ECO:0000256" key="1">
    <source>
        <dbReference type="ARBA" id="ARBA00010219"/>
    </source>
</evidence>
<feature type="binding site" evidence="3">
    <location>
        <begin position="204"/>
        <end position="205"/>
    </location>
    <ligand>
        <name>substrate</name>
    </ligand>
</feature>
<dbReference type="InterPro" id="IPR001653">
    <property type="entry name" value="DAP_epimerase_DapF"/>
</dbReference>
<sequence>MVPFTKMQALGNDYLVVEPDQLETPMDGTLVRHLCDRHFGIGADGVLFGPTDRIIERGADTSVALRIFNSDGSECEKSGNGLRMFAAYLRRNYLRSDKFVLEVLAGDCPVEIISTDPWEVSVDMGMAKSLGDLTLETPEGTVVTFDRVDIGNPHAVAFVPHATEELARGVGAWTAHHPAFGPDGTNVQLCTAVDRHTLKLEIWERGAGYTLASGSSSCAAAYSAFRAGYVDRSVTVTMPGGEVTVLIDNDRIHLQGRCEFVAHGSTFDS</sequence>
<reference evidence="5 6" key="1">
    <citation type="submission" date="2024-10" db="EMBL/GenBank/DDBJ databases">
        <title>The Natural Products Discovery Center: Release of the First 8490 Sequenced Strains for Exploring Actinobacteria Biosynthetic Diversity.</title>
        <authorList>
            <person name="Kalkreuter E."/>
            <person name="Kautsar S.A."/>
            <person name="Yang D."/>
            <person name="Bader C.D."/>
            <person name="Teijaro C.N."/>
            <person name="Fluegel L."/>
            <person name="Davis C.M."/>
            <person name="Simpson J.R."/>
            <person name="Lauterbach L."/>
            <person name="Steele A.D."/>
            <person name="Gui C."/>
            <person name="Meng S."/>
            <person name="Li G."/>
            <person name="Viehrig K."/>
            <person name="Ye F."/>
            <person name="Su P."/>
            <person name="Kiefer A.F."/>
            <person name="Nichols A."/>
            <person name="Cepeda A.J."/>
            <person name="Yan W."/>
            <person name="Fan B."/>
            <person name="Jiang Y."/>
            <person name="Adhikari A."/>
            <person name="Zheng C.-J."/>
            <person name="Schuster L."/>
            <person name="Cowan T.M."/>
            <person name="Smanski M.J."/>
            <person name="Chevrette M.G."/>
            <person name="De Carvalho L.P.S."/>
            <person name="Shen B."/>
        </authorList>
    </citation>
    <scope>NUCLEOTIDE SEQUENCE [LARGE SCALE GENOMIC DNA]</scope>
    <source>
        <strain evidence="5 6">NPDC003040</strain>
    </source>
</reference>
<organism evidence="5 6">
    <name type="scientific">Nocardia suismassiliense</name>
    <dbReference type="NCBI Taxonomy" id="2077092"/>
    <lineage>
        <taxon>Bacteria</taxon>
        <taxon>Bacillati</taxon>
        <taxon>Actinomycetota</taxon>
        <taxon>Actinomycetes</taxon>
        <taxon>Mycobacteriales</taxon>
        <taxon>Nocardiaceae</taxon>
        <taxon>Nocardia</taxon>
    </lineage>
</organism>
<dbReference type="Gene3D" id="3.10.310.10">
    <property type="entry name" value="Diaminopimelate Epimerase, Chain A, domain 1"/>
    <property type="match status" value="2"/>
</dbReference>
<comment type="catalytic activity">
    <reaction evidence="3">
        <text>(2S,6S)-2,6-diaminopimelate = meso-2,6-diaminopimelate</text>
        <dbReference type="Rhea" id="RHEA:15393"/>
        <dbReference type="ChEBI" id="CHEBI:57609"/>
        <dbReference type="ChEBI" id="CHEBI:57791"/>
        <dbReference type="EC" id="5.1.1.7"/>
    </reaction>
</comment>
<gene>
    <name evidence="3 5" type="primary">dapF</name>
    <name evidence="5" type="ORF">ACFYV7_40135</name>
</gene>
<protein>
    <recommendedName>
        <fullName evidence="3 4">Diaminopimelate epimerase</fullName>
        <shortName evidence="3">DAP epimerase</shortName>
        <ecNumber evidence="3 4">5.1.1.7</ecNumber>
    </recommendedName>
    <alternativeName>
        <fullName evidence="3">PLP-independent amino acid racemase</fullName>
    </alternativeName>
</protein>
<keyword evidence="3" id="KW-0963">Cytoplasm</keyword>
<keyword evidence="3" id="KW-0028">Amino-acid biosynthesis</keyword>
<dbReference type="EMBL" id="JBIAPI010000017">
    <property type="protein sequence ID" value="MFF3229055.1"/>
    <property type="molecule type" value="Genomic_DNA"/>
</dbReference>
<feature type="site" description="Could be important to modulate the pK values of the two catalytic cysteine residues" evidence="3">
    <location>
        <position position="204"/>
    </location>
</feature>
<keyword evidence="3" id="KW-0457">Lysine biosynthesis</keyword>
<dbReference type="PANTHER" id="PTHR31689:SF0">
    <property type="entry name" value="DIAMINOPIMELATE EPIMERASE"/>
    <property type="match status" value="1"/>
</dbReference>
<comment type="similarity">
    <text evidence="1 3">Belongs to the diaminopimelate epimerase family.</text>
</comment>
<evidence type="ECO:0000313" key="5">
    <source>
        <dbReference type="EMBL" id="MFF3229055.1"/>
    </source>
</evidence>
<feature type="binding site" evidence="3">
    <location>
        <position position="12"/>
    </location>
    <ligand>
        <name>substrate</name>
    </ligand>
</feature>
<dbReference type="RefSeq" id="WP_387726428.1">
    <property type="nucleotide sequence ID" value="NZ_JBIAPI010000017.1"/>
</dbReference>
<dbReference type="SUPFAM" id="SSF54506">
    <property type="entry name" value="Diaminopimelate epimerase-like"/>
    <property type="match status" value="2"/>
</dbReference>
<comment type="caution">
    <text evidence="3">Lacks conserved residue(s) required for the propagation of feature annotation.</text>
</comment>
<dbReference type="PANTHER" id="PTHR31689">
    <property type="entry name" value="DIAMINOPIMELATE EPIMERASE, CHLOROPLASTIC"/>
    <property type="match status" value="1"/>
</dbReference>
<feature type="binding site" evidence="3">
    <location>
        <position position="186"/>
    </location>
    <ligand>
        <name>substrate</name>
    </ligand>
</feature>
<dbReference type="NCBIfam" id="TIGR00652">
    <property type="entry name" value="DapF"/>
    <property type="match status" value="1"/>
</dbReference>
<dbReference type="GO" id="GO:0008837">
    <property type="term" value="F:diaminopimelate epimerase activity"/>
    <property type="evidence" value="ECO:0007669"/>
    <property type="project" value="UniProtKB-EC"/>
</dbReference>
<accession>A0ABW6R8L8</accession>
<comment type="subunit">
    <text evidence="3">Homodimer.</text>
</comment>
<comment type="subcellular location">
    <subcellularLocation>
        <location evidence="3">Cytoplasm</location>
    </subcellularLocation>
</comment>
<proteinExistence type="inferred from homology"/>
<keyword evidence="6" id="KW-1185">Reference proteome</keyword>
<feature type="binding site" evidence="3">
    <location>
        <begin position="214"/>
        <end position="215"/>
    </location>
    <ligand>
        <name>substrate</name>
    </ligand>
</feature>
<dbReference type="Proteomes" id="UP001601948">
    <property type="component" value="Unassembled WGS sequence"/>
</dbReference>
<comment type="caution">
    <text evidence="5">The sequence shown here is derived from an EMBL/GenBank/DDBJ whole genome shotgun (WGS) entry which is preliminary data.</text>
</comment>
<keyword evidence="2 3" id="KW-0413">Isomerase</keyword>
<evidence type="ECO:0000256" key="3">
    <source>
        <dbReference type="HAMAP-Rule" id="MF_00197"/>
    </source>
</evidence>
<evidence type="ECO:0000256" key="4">
    <source>
        <dbReference type="NCBIfam" id="TIGR00652"/>
    </source>
</evidence>
<evidence type="ECO:0000256" key="2">
    <source>
        <dbReference type="ARBA" id="ARBA00023235"/>
    </source>
</evidence>
<comment type="function">
    <text evidence="3">Catalyzes the stereoinversion of LL-2,6-diaminopimelate (L,L-DAP) to meso-diaminopimelate (meso-DAP), a precursor of L-lysine and an essential component of the bacterial peptidoglycan.</text>
</comment>
<dbReference type="EC" id="5.1.1.7" evidence="3 4"/>
<feature type="binding site" evidence="3">
    <location>
        <position position="69"/>
    </location>
    <ligand>
        <name>substrate</name>
    </ligand>
</feature>
<feature type="site" description="Could be important to modulate the pK values of the two catalytic cysteine residues" evidence="3">
    <location>
        <position position="154"/>
    </location>
</feature>
<feature type="binding site" evidence="3">
    <location>
        <begin position="79"/>
        <end position="80"/>
    </location>
    <ligand>
        <name>substrate</name>
    </ligand>
</feature>
<dbReference type="Pfam" id="PF01678">
    <property type="entry name" value="DAP_epimerase"/>
    <property type="match status" value="2"/>
</dbReference>
<feature type="binding site" evidence="3">
    <location>
        <position position="152"/>
    </location>
    <ligand>
        <name>substrate</name>
    </ligand>
</feature>